<gene>
    <name evidence="1" type="ORF">N3K66_000037</name>
</gene>
<keyword evidence="2" id="KW-1185">Reference proteome</keyword>
<name>A0ACC0VBK5_9HYPO</name>
<organism evidence="1 2">
    <name type="scientific">Trichothecium roseum</name>
    <dbReference type="NCBI Taxonomy" id="47278"/>
    <lineage>
        <taxon>Eukaryota</taxon>
        <taxon>Fungi</taxon>
        <taxon>Dikarya</taxon>
        <taxon>Ascomycota</taxon>
        <taxon>Pezizomycotina</taxon>
        <taxon>Sordariomycetes</taxon>
        <taxon>Hypocreomycetidae</taxon>
        <taxon>Hypocreales</taxon>
        <taxon>Hypocreales incertae sedis</taxon>
        <taxon>Trichothecium</taxon>
    </lineage>
</organism>
<evidence type="ECO:0000313" key="2">
    <source>
        <dbReference type="Proteomes" id="UP001163324"/>
    </source>
</evidence>
<dbReference type="EMBL" id="CM047940">
    <property type="protein sequence ID" value="KAI9903508.1"/>
    <property type="molecule type" value="Genomic_DNA"/>
</dbReference>
<dbReference type="Proteomes" id="UP001163324">
    <property type="component" value="Chromosome 1"/>
</dbReference>
<sequence length="170" mass="18181">MAAATMFRNTLLAASRAATRQPARATTTTVMASSRRCFTQSTTFLVKRYTESHEWIDIDPSTRKAKIGISRHAAETLGEIVYVELPGVGDELTAGEPFGAIESVKAASDLVTPVSGAVAAVQAKFADEPQDLGKDPEDEGSWLVEVEGVDEGQAEGLMSAEEYATFAEDH</sequence>
<evidence type="ECO:0000313" key="1">
    <source>
        <dbReference type="EMBL" id="KAI9903508.1"/>
    </source>
</evidence>
<accession>A0ACC0VBK5</accession>
<comment type="caution">
    <text evidence="1">The sequence shown here is derived from an EMBL/GenBank/DDBJ whole genome shotgun (WGS) entry which is preliminary data.</text>
</comment>
<protein>
    <submittedName>
        <fullName evidence="1">Uncharacterized protein</fullName>
    </submittedName>
</protein>
<proteinExistence type="predicted"/>
<reference evidence="1" key="1">
    <citation type="submission" date="2022-10" db="EMBL/GenBank/DDBJ databases">
        <title>Complete Genome of Trichothecium roseum strain YXFP-22015, a Plant Pathogen Isolated from Citrus.</title>
        <authorList>
            <person name="Wang Y."/>
            <person name="Zhu L."/>
        </authorList>
    </citation>
    <scope>NUCLEOTIDE SEQUENCE</scope>
    <source>
        <strain evidence="1">YXFP-22015</strain>
    </source>
</reference>